<dbReference type="Pfam" id="PF03015">
    <property type="entry name" value="Sterile"/>
    <property type="match status" value="1"/>
</dbReference>
<reference evidence="8" key="1">
    <citation type="journal article" date="2023" name="Insect Mol. Biol.">
        <title>Genome sequencing provides insights into the evolution of gene families encoding plant cell wall-degrading enzymes in longhorned beetles.</title>
        <authorList>
            <person name="Shin N.R."/>
            <person name="Okamura Y."/>
            <person name="Kirsch R."/>
            <person name="Pauchet Y."/>
        </authorList>
    </citation>
    <scope>NUCLEOTIDE SEQUENCE</scope>
    <source>
        <strain evidence="8">RBIC_L_NR</strain>
    </source>
</reference>
<keyword evidence="4" id="KW-0560">Oxidoreductase</keyword>
<dbReference type="SUPFAM" id="SSF51735">
    <property type="entry name" value="NAD(P)-binding Rossmann-fold domains"/>
    <property type="match status" value="1"/>
</dbReference>
<keyword evidence="4" id="KW-1133">Transmembrane helix</keyword>
<dbReference type="AlphaFoldDB" id="A0AAV8X586"/>
<feature type="domain" description="Thioester reductase (TE)" evidence="7">
    <location>
        <begin position="142"/>
        <end position="363"/>
    </location>
</feature>
<dbReference type="GO" id="GO:0080019">
    <property type="term" value="F:alcohol-forming very long-chain fatty acyl-CoA reductase activity"/>
    <property type="evidence" value="ECO:0007669"/>
    <property type="project" value="InterPro"/>
</dbReference>
<evidence type="ECO:0000259" key="6">
    <source>
        <dbReference type="Pfam" id="PF03015"/>
    </source>
</evidence>
<proteinExistence type="inferred from homology"/>
<feature type="transmembrane region" description="Helical" evidence="4">
    <location>
        <begin position="444"/>
        <end position="468"/>
    </location>
</feature>
<dbReference type="InterPro" id="IPR026055">
    <property type="entry name" value="FAR"/>
</dbReference>
<comment type="catalytic activity">
    <reaction evidence="4">
        <text>a long-chain fatty acyl-CoA + 2 NADPH + 2 H(+) = a long-chain primary fatty alcohol + 2 NADP(+) + CoA</text>
        <dbReference type="Rhea" id="RHEA:52716"/>
        <dbReference type="ChEBI" id="CHEBI:15378"/>
        <dbReference type="ChEBI" id="CHEBI:57287"/>
        <dbReference type="ChEBI" id="CHEBI:57783"/>
        <dbReference type="ChEBI" id="CHEBI:58349"/>
        <dbReference type="ChEBI" id="CHEBI:77396"/>
        <dbReference type="ChEBI" id="CHEBI:83139"/>
        <dbReference type="EC" id="1.2.1.84"/>
    </reaction>
</comment>
<evidence type="ECO:0000256" key="2">
    <source>
        <dbReference type="ARBA" id="ARBA00022516"/>
    </source>
</evidence>
<organism evidence="8 9">
    <name type="scientific">Rhamnusium bicolor</name>
    <dbReference type="NCBI Taxonomy" id="1586634"/>
    <lineage>
        <taxon>Eukaryota</taxon>
        <taxon>Metazoa</taxon>
        <taxon>Ecdysozoa</taxon>
        <taxon>Arthropoda</taxon>
        <taxon>Hexapoda</taxon>
        <taxon>Insecta</taxon>
        <taxon>Pterygota</taxon>
        <taxon>Neoptera</taxon>
        <taxon>Endopterygota</taxon>
        <taxon>Coleoptera</taxon>
        <taxon>Polyphaga</taxon>
        <taxon>Cucujiformia</taxon>
        <taxon>Chrysomeloidea</taxon>
        <taxon>Cerambycidae</taxon>
        <taxon>Lepturinae</taxon>
        <taxon>Rhagiini</taxon>
        <taxon>Rhamnusium</taxon>
    </lineage>
</organism>
<keyword evidence="4" id="KW-0472">Membrane</keyword>
<dbReference type="CDD" id="cd05236">
    <property type="entry name" value="FAR-N_SDR_e"/>
    <property type="match status" value="1"/>
</dbReference>
<dbReference type="InterPro" id="IPR036291">
    <property type="entry name" value="NAD(P)-bd_dom_sf"/>
</dbReference>
<dbReference type="GO" id="GO:0102965">
    <property type="term" value="F:alcohol-forming long-chain fatty acyl-CoA reductase activity"/>
    <property type="evidence" value="ECO:0007669"/>
    <property type="project" value="UniProtKB-EC"/>
</dbReference>
<dbReference type="Gene3D" id="3.40.50.720">
    <property type="entry name" value="NAD(P)-binding Rossmann-like Domain"/>
    <property type="match status" value="1"/>
</dbReference>
<sequence>MDQHEREGGDITASDMILPEQDSDIMEFYKNSTIFITGATGFLGKLCLEKLLRTCSNLNKIYILIRPMKGKDVHKRFDELFEEPNIIWMREIRYYDTLHNTTPTDLSTFSQTIYKPKILIQEEEEEEKGEETPDDAEEDEEEDYKFFISPKDTFEHRLLGTIGDISLPGLGLKEEDKEELIAEVDCVMHFAATVRFDEKLRTATNINVRGVRDVLRLCRQMKKLRAVLHVSTAFSNCDKKTIDETFYEPPISGEKLITLVDCLDDEKLDAFTQTLLGEFPNTYAFTKCVAEDIVRIEGKNLPVAVYRPSIVIATVREPVAGWIDNVYSATGVLLGVAVGLLRTLHGRKENHADMVPADYVVNSCLAATWDVATIKTLNDNKETQDEQSREEKFDKEIPVYNFVSTPESPFTWDEFQILSTKHCKQIPSEKCVWHSYFRIITNTYFHLIATFFFHTIPAYFVDLIALCIGKKPMLVKGYQKINKFANVISYFCLREWEFKNGNTQDLWNRMKKHDKELFEFSMKNFNWDLYFYTYTRGARAYVLKDPLDTISKGAVKYYKLMIAHYALLAVLCYFLLKFSMFVLSFLFKI</sequence>
<accession>A0AAV8X586</accession>
<dbReference type="EC" id="1.2.1.84" evidence="4"/>
<evidence type="ECO:0000313" key="9">
    <source>
        <dbReference type="Proteomes" id="UP001162156"/>
    </source>
</evidence>
<keyword evidence="3 4" id="KW-0443">Lipid metabolism</keyword>
<feature type="region of interest" description="Disordered" evidence="5">
    <location>
        <begin position="120"/>
        <end position="141"/>
    </location>
</feature>
<comment type="function">
    <text evidence="4">Catalyzes the reduction of fatty acyl-CoA to fatty alcohols.</text>
</comment>
<dbReference type="PANTHER" id="PTHR11011:SF60">
    <property type="entry name" value="FATTY ACYL-COA REDUCTASE-RELATED"/>
    <property type="match status" value="1"/>
</dbReference>
<feature type="compositionally biased region" description="Acidic residues" evidence="5">
    <location>
        <begin position="121"/>
        <end position="141"/>
    </location>
</feature>
<dbReference type="PANTHER" id="PTHR11011">
    <property type="entry name" value="MALE STERILITY PROTEIN 2-RELATED"/>
    <property type="match status" value="1"/>
</dbReference>
<comment type="similarity">
    <text evidence="1 4">Belongs to the fatty acyl-CoA reductase family.</text>
</comment>
<evidence type="ECO:0000256" key="3">
    <source>
        <dbReference type="ARBA" id="ARBA00023098"/>
    </source>
</evidence>
<keyword evidence="9" id="KW-1185">Reference proteome</keyword>
<dbReference type="InterPro" id="IPR013120">
    <property type="entry name" value="FAR_NAD-bd"/>
</dbReference>
<dbReference type="GO" id="GO:0005777">
    <property type="term" value="C:peroxisome"/>
    <property type="evidence" value="ECO:0007669"/>
    <property type="project" value="TreeGrafter"/>
</dbReference>
<keyword evidence="4" id="KW-0812">Transmembrane</keyword>
<dbReference type="Proteomes" id="UP001162156">
    <property type="component" value="Unassembled WGS sequence"/>
</dbReference>
<dbReference type="EMBL" id="JANEYF010003814">
    <property type="protein sequence ID" value="KAJ8933768.1"/>
    <property type="molecule type" value="Genomic_DNA"/>
</dbReference>
<comment type="caution">
    <text evidence="8">The sequence shown here is derived from an EMBL/GenBank/DDBJ whole genome shotgun (WGS) entry which is preliminary data.</text>
</comment>
<evidence type="ECO:0000256" key="1">
    <source>
        <dbReference type="ARBA" id="ARBA00005928"/>
    </source>
</evidence>
<name>A0AAV8X586_9CUCU</name>
<feature type="domain" description="Fatty acyl-CoA reductase C-terminal" evidence="6">
    <location>
        <begin position="453"/>
        <end position="545"/>
    </location>
</feature>
<evidence type="ECO:0000256" key="5">
    <source>
        <dbReference type="SAM" id="MobiDB-lite"/>
    </source>
</evidence>
<protein>
    <recommendedName>
        <fullName evidence="4">Fatty acyl-CoA reductase</fullName>
        <ecNumber evidence="4">1.2.1.84</ecNumber>
    </recommendedName>
</protein>
<evidence type="ECO:0000313" key="8">
    <source>
        <dbReference type="EMBL" id="KAJ8933768.1"/>
    </source>
</evidence>
<dbReference type="CDD" id="cd09071">
    <property type="entry name" value="FAR_C"/>
    <property type="match status" value="1"/>
</dbReference>
<evidence type="ECO:0000256" key="4">
    <source>
        <dbReference type="RuleBase" id="RU363097"/>
    </source>
</evidence>
<feature type="domain" description="Thioester reductase (TE)" evidence="7">
    <location>
        <begin position="36"/>
        <end position="84"/>
    </location>
</feature>
<dbReference type="InterPro" id="IPR033640">
    <property type="entry name" value="FAR_C"/>
</dbReference>
<dbReference type="GO" id="GO:0035336">
    <property type="term" value="P:long-chain fatty-acyl-CoA metabolic process"/>
    <property type="evidence" value="ECO:0007669"/>
    <property type="project" value="TreeGrafter"/>
</dbReference>
<evidence type="ECO:0000259" key="7">
    <source>
        <dbReference type="Pfam" id="PF07993"/>
    </source>
</evidence>
<gene>
    <name evidence="8" type="ORF">NQ314_013802</name>
</gene>
<keyword evidence="2 4" id="KW-0444">Lipid biosynthesis</keyword>
<dbReference type="Pfam" id="PF07993">
    <property type="entry name" value="NAD_binding_4"/>
    <property type="match status" value="2"/>
</dbReference>
<feature type="transmembrane region" description="Helical" evidence="4">
    <location>
        <begin position="565"/>
        <end position="587"/>
    </location>
</feature>
<keyword evidence="4" id="KW-0521">NADP</keyword>